<sequence length="108" mass="13191">MSETAEFPVKVASGLVADSERNQELLFRALRAEQANKYLSETIDRLESRACQYCGQKHPNSHFDFWQPKRFDLAFRFFRIAWSRWELRIIEHGRLRIRWWSDRWEENQ</sequence>
<accession>A0A2W5SHI6</accession>
<gene>
    <name evidence="1" type="ORF">DI533_00570</name>
</gene>
<reference evidence="1 2" key="1">
    <citation type="submission" date="2017-08" db="EMBL/GenBank/DDBJ databases">
        <title>Infants hospitalized years apart are colonized by the same room-sourced microbial strains.</title>
        <authorList>
            <person name="Brooks B."/>
            <person name="Olm M.R."/>
            <person name="Firek B.A."/>
            <person name="Baker R."/>
            <person name="Thomas B.C."/>
            <person name="Morowitz M.J."/>
            <person name="Banfield J.F."/>
        </authorList>
    </citation>
    <scope>NUCLEOTIDE SEQUENCE [LARGE SCALE GENOMIC DNA]</scope>
    <source>
        <strain evidence="1">S2_003_000_R2_11</strain>
    </source>
</reference>
<dbReference type="EMBL" id="QFQS01000001">
    <property type="protein sequence ID" value="PZQ99234.1"/>
    <property type="molecule type" value="Genomic_DNA"/>
</dbReference>
<dbReference type="AlphaFoldDB" id="A0A2W5SHI6"/>
<protein>
    <submittedName>
        <fullName evidence="1">Uncharacterized protein</fullName>
    </submittedName>
</protein>
<name>A0A2W5SHI6_CERSP</name>
<evidence type="ECO:0000313" key="1">
    <source>
        <dbReference type="EMBL" id="PZQ99234.1"/>
    </source>
</evidence>
<evidence type="ECO:0000313" key="2">
    <source>
        <dbReference type="Proteomes" id="UP000248975"/>
    </source>
</evidence>
<comment type="caution">
    <text evidence="1">The sequence shown here is derived from an EMBL/GenBank/DDBJ whole genome shotgun (WGS) entry which is preliminary data.</text>
</comment>
<organism evidence="1 2">
    <name type="scientific">Cereibacter sphaeroides</name>
    <name type="common">Rhodobacter sphaeroides</name>
    <dbReference type="NCBI Taxonomy" id="1063"/>
    <lineage>
        <taxon>Bacteria</taxon>
        <taxon>Pseudomonadati</taxon>
        <taxon>Pseudomonadota</taxon>
        <taxon>Alphaproteobacteria</taxon>
        <taxon>Rhodobacterales</taxon>
        <taxon>Paracoccaceae</taxon>
        <taxon>Cereibacter</taxon>
    </lineage>
</organism>
<dbReference type="Proteomes" id="UP000248975">
    <property type="component" value="Unassembled WGS sequence"/>
</dbReference>
<proteinExistence type="predicted"/>